<keyword evidence="1" id="KW-0012">Acyltransferase</keyword>
<evidence type="ECO:0000313" key="2">
    <source>
        <dbReference type="Proteomes" id="UP001145114"/>
    </source>
</evidence>
<dbReference type="EC" id="2.3.2.27" evidence="1"/>
<gene>
    <name evidence="1" type="primary">RAD18_2</name>
    <name evidence="1" type="ORF">EV182_001679</name>
</gene>
<keyword evidence="2" id="KW-1185">Reference proteome</keyword>
<dbReference type="EMBL" id="JAMZIH010000271">
    <property type="protein sequence ID" value="KAJ1679618.1"/>
    <property type="molecule type" value="Genomic_DNA"/>
</dbReference>
<organism evidence="1 2">
    <name type="scientific">Spiromyces aspiralis</name>
    <dbReference type="NCBI Taxonomy" id="68401"/>
    <lineage>
        <taxon>Eukaryota</taxon>
        <taxon>Fungi</taxon>
        <taxon>Fungi incertae sedis</taxon>
        <taxon>Zoopagomycota</taxon>
        <taxon>Kickxellomycotina</taxon>
        <taxon>Kickxellomycetes</taxon>
        <taxon>Kickxellales</taxon>
        <taxon>Kickxellaceae</taxon>
        <taxon>Spiromyces</taxon>
    </lineage>
</organism>
<reference evidence="1" key="1">
    <citation type="submission" date="2022-06" db="EMBL/GenBank/DDBJ databases">
        <title>Phylogenomic reconstructions and comparative analyses of Kickxellomycotina fungi.</title>
        <authorList>
            <person name="Reynolds N.K."/>
            <person name="Stajich J.E."/>
            <person name="Barry K."/>
            <person name="Grigoriev I.V."/>
            <person name="Crous P."/>
            <person name="Smith M.E."/>
        </authorList>
    </citation>
    <scope>NUCLEOTIDE SEQUENCE</scope>
    <source>
        <strain evidence="1">RSA 2271</strain>
    </source>
</reference>
<evidence type="ECO:0000313" key="1">
    <source>
        <dbReference type="EMBL" id="KAJ1679618.1"/>
    </source>
</evidence>
<keyword evidence="1" id="KW-0808">Transferase</keyword>
<dbReference type="Proteomes" id="UP001145114">
    <property type="component" value="Unassembled WGS sequence"/>
</dbReference>
<accession>A0ACC1HST0</accession>
<comment type="caution">
    <text evidence="1">The sequence shown here is derived from an EMBL/GenBank/DDBJ whole genome shotgun (WGS) entry which is preliminary data.</text>
</comment>
<sequence length="126" mass="13682">MPEAKLRKTLKELGIPHHGDKHAMQARHSEWVTMYRANEDSSQPKPHTKLLVDLVRWEQAVMAGGSDRARTASASRAQPSPSSSQDSSVPAAGAANVHVEKYASSFAELVSQARSRLPAGAVRKTQ</sequence>
<feature type="non-terminal residue" evidence="1">
    <location>
        <position position="126"/>
    </location>
</feature>
<name>A0ACC1HST0_9FUNG</name>
<proteinExistence type="predicted"/>
<protein>
    <submittedName>
        <fullName evidence="1">E3 ubiquitin-protein ligase rad18</fullName>
        <ecNumber evidence="1">2.3.2.27</ecNumber>
    </submittedName>
</protein>